<keyword evidence="5" id="KW-1185">Reference proteome</keyword>
<reference evidence="4 5" key="1">
    <citation type="submission" date="2016-10" db="EMBL/GenBank/DDBJ databases">
        <authorList>
            <person name="de Groot N.N."/>
        </authorList>
    </citation>
    <scope>NUCLEOTIDE SEQUENCE [LARGE SCALE GENOMIC DNA]</scope>
    <source>
        <strain evidence="4 5">CGMCC 4.2023</strain>
    </source>
</reference>
<dbReference type="SUPFAM" id="SSF55961">
    <property type="entry name" value="Bet v1-like"/>
    <property type="match status" value="1"/>
</dbReference>
<sequence length="201" mass="21792">MMTDESSYEPVAVSRLIPAPAAALFRVLANPARHTDLDGSGMLRGAVTETAVARVGDVFVMGMYHAPHGHYEMNNHVVEFEQDRRIAWEPEAGRGHPDHDASGARWGHRWTYSLTPTGPASTLVTESYDCSRAPADERAGMRDGQVWIGSMEQTLERLEEMVLDELSGAIPGDVPDDASEDGSGTEFGTQFGTEFGGRAQG</sequence>
<name>A0A1H5Y231_9ACTN</name>
<evidence type="ECO:0000259" key="3">
    <source>
        <dbReference type="Pfam" id="PF08327"/>
    </source>
</evidence>
<dbReference type="AlphaFoldDB" id="A0A1H5Y231"/>
<feature type="domain" description="Activator of Hsp90 ATPase homologue 1/2-like C-terminal" evidence="3">
    <location>
        <begin position="19"/>
        <end position="161"/>
    </location>
</feature>
<dbReference type="Pfam" id="PF08327">
    <property type="entry name" value="AHSA1"/>
    <property type="match status" value="1"/>
</dbReference>
<evidence type="ECO:0000313" key="5">
    <source>
        <dbReference type="Proteomes" id="UP000236754"/>
    </source>
</evidence>
<dbReference type="Proteomes" id="UP000236754">
    <property type="component" value="Unassembled WGS sequence"/>
</dbReference>
<evidence type="ECO:0000256" key="2">
    <source>
        <dbReference type="SAM" id="MobiDB-lite"/>
    </source>
</evidence>
<gene>
    <name evidence="4" type="ORF">SAMN05216223_103522</name>
</gene>
<dbReference type="InterPro" id="IPR013538">
    <property type="entry name" value="ASHA1/2-like_C"/>
</dbReference>
<comment type="similarity">
    <text evidence="1">Belongs to the AHA1 family.</text>
</comment>
<feature type="region of interest" description="Disordered" evidence="2">
    <location>
        <begin position="175"/>
        <end position="201"/>
    </location>
</feature>
<protein>
    <submittedName>
        <fullName evidence="4">Activator of Hsp90 ATPase homolog 1-like protein</fullName>
    </submittedName>
</protein>
<organism evidence="4 5">
    <name type="scientific">Actinacidiphila yanglinensis</name>
    <dbReference type="NCBI Taxonomy" id="310779"/>
    <lineage>
        <taxon>Bacteria</taxon>
        <taxon>Bacillati</taxon>
        <taxon>Actinomycetota</taxon>
        <taxon>Actinomycetes</taxon>
        <taxon>Kitasatosporales</taxon>
        <taxon>Streptomycetaceae</taxon>
        <taxon>Actinacidiphila</taxon>
    </lineage>
</organism>
<dbReference type="EMBL" id="FNVU01000003">
    <property type="protein sequence ID" value="SEG17983.1"/>
    <property type="molecule type" value="Genomic_DNA"/>
</dbReference>
<dbReference type="InterPro" id="IPR023393">
    <property type="entry name" value="START-like_dom_sf"/>
</dbReference>
<proteinExistence type="inferred from homology"/>
<accession>A0A1H5Y231</accession>
<feature type="compositionally biased region" description="Low complexity" evidence="2">
    <location>
        <begin position="182"/>
        <end position="193"/>
    </location>
</feature>
<evidence type="ECO:0000256" key="1">
    <source>
        <dbReference type="ARBA" id="ARBA00006817"/>
    </source>
</evidence>
<evidence type="ECO:0000313" key="4">
    <source>
        <dbReference type="EMBL" id="SEG17983.1"/>
    </source>
</evidence>
<dbReference type="Gene3D" id="3.30.530.20">
    <property type="match status" value="1"/>
</dbReference>